<feature type="domain" description="AB hydrolase-1" evidence="1">
    <location>
        <begin position="6"/>
        <end position="225"/>
    </location>
</feature>
<name>A0A010ZY14_9ACTN</name>
<sequence>MTRPTVVLVHGAFADSSGWGGTITHLLDAGYPVVAASNPLRSVAADAAQVRALVDSIDGPVVLVGHSYGGVVVSTASAGATNVRALVYVAAFAPAEGESAASLAALYPGSTLGEALRPVPLPDGGQDLYLDRGLFHQQFCADVPEDLSTLMAATQRPITAAALNEAVAGPQGWQSIPSYFLIAGADRNIPAQAQHFVAERAKGVVREIADGSHATFIAHPDVVAALIDQAASESA</sequence>
<dbReference type="AlphaFoldDB" id="A0A010ZY14"/>
<dbReference type="Gene3D" id="3.40.50.1820">
    <property type="entry name" value="alpha/beta hydrolase"/>
    <property type="match status" value="1"/>
</dbReference>
<evidence type="ECO:0000259" key="1">
    <source>
        <dbReference type="Pfam" id="PF12697"/>
    </source>
</evidence>
<keyword evidence="2" id="KW-0012">Acyltransferase</keyword>
<dbReference type="OrthoDB" id="9814966at2"/>
<protein>
    <submittedName>
        <fullName evidence="2">Putative hydrolase or acyltransferase of alpha/beta superfamily</fullName>
    </submittedName>
</protein>
<proteinExistence type="predicted"/>
<dbReference type="PANTHER" id="PTHR37017:SF11">
    <property type="entry name" value="ESTERASE_LIPASE_THIOESTERASE DOMAIN-CONTAINING PROTEIN"/>
    <property type="match status" value="1"/>
</dbReference>
<dbReference type="InterPro" id="IPR052897">
    <property type="entry name" value="Sec-Metab_Biosynth_Hydrolase"/>
</dbReference>
<reference evidence="2 3" key="1">
    <citation type="submission" date="2013-07" db="EMBL/GenBank/DDBJ databases">
        <authorList>
            <consortium name="DOE Joint Genome Institute"/>
            <person name="Eisen J."/>
            <person name="Huntemann M."/>
            <person name="Han J."/>
            <person name="Chen A."/>
            <person name="Kyrpides N."/>
            <person name="Mavromatis K."/>
            <person name="Markowitz V."/>
            <person name="Palaniappan K."/>
            <person name="Ivanova N."/>
            <person name="Schaumberg A."/>
            <person name="Pati A."/>
            <person name="Liolios K."/>
            <person name="Nordberg H.P."/>
            <person name="Cantor M.N."/>
            <person name="Hua S.X."/>
            <person name="Woyke T."/>
        </authorList>
    </citation>
    <scope>NUCLEOTIDE SEQUENCE [LARGE SCALE GENOMIC DNA]</scope>
    <source>
        <strain evidence="2 3">DSM 44712</strain>
    </source>
</reference>
<dbReference type="HOGENOM" id="CLU_046066_2_0_11"/>
<dbReference type="InterPro" id="IPR029058">
    <property type="entry name" value="AB_hydrolase_fold"/>
</dbReference>
<organism evidence="2 3">
    <name type="scientific">Cryptosporangium arvum DSM 44712</name>
    <dbReference type="NCBI Taxonomy" id="927661"/>
    <lineage>
        <taxon>Bacteria</taxon>
        <taxon>Bacillati</taxon>
        <taxon>Actinomycetota</taxon>
        <taxon>Actinomycetes</taxon>
        <taxon>Cryptosporangiales</taxon>
        <taxon>Cryptosporangiaceae</taxon>
        <taxon>Cryptosporangium</taxon>
    </lineage>
</organism>
<dbReference type="RefSeq" id="WP_035851689.1">
    <property type="nucleotide sequence ID" value="NZ_KK073874.1"/>
</dbReference>
<dbReference type="InterPro" id="IPR000073">
    <property type="entry name" value="AB_hydrolase_1"/>
</dbReference>
<dbReference type="GO" id="GO:0016746">
    <property type="term" value="F:acyltransferase activity"/>
    <property type="evidence" value="ECO:0007669"/>
    <property type="project" value="UniProtKB-KW"/>
</dbReference>
<dbReference type="PANTHER" id="PTHR37017">
    <property type="entry name" value="AB HYDROLASE-1 DOMAIN-CONTAINING PROTEIN-RELATED"/>
    <property type="match status" value="1"/>
</dbReference>
<keyword evidence="3" id="KW-1185">Reference proteome</keyword>
<dbReference type="Proteomes" id="UP000021053">
    <property type="component" value="Unassembled WGS sequence"/>
</dbReference>
<dbReference type="Pfam" id="PF12697">
    <property type="entry name" value="Abhydrolase_6"/>
    <property type="match status" value="1"/>
</dbReference>
<keyword evidence="2" id="KW-0808">Transferase</keyword>
<dbReference type="SUPFAM" id="SSF53474">
    <property type="entry name" value="alpha/beta-Hydrolases"/>
    <property type="match status" value="1"/>
</dbReference>
<dbReference type="EMBL" id="JFBT01000001">
    <property type="protein sequence ID" value="EXG82107.1"/>
    <property type="molecule type" value="Genomic_DNA"/>
</dbReference>
<dbReference type="PATRIC" id="fig|927661.3.peg.3203"/>
<gene>
    <name evidence="2" type="ORF">CryarDRAFT_3247</name>
</gene>
<evidence type="ECO:0000313" key="2">
    <source>
        <dbReference type="EMBL" id="EXG82107.1"/>
    </source>
</evidence>
<accession>A0A010ZY14</accession>
<evidence type="ECO:0000313" key="3">
    <source>
        <dbReference type="Proteomes" id="UP000021053"/>
    </source>
</evidence>
<keyword evidence="2" id="KW-0378">Hydrolase</keyword>
<dbReference type="GO" id="GO:0016787">
    <property type="term" value="F:hydrolase activity"/>
    <property type="evidence" value="ECO:0007669"/>
    <property type="project" value="UniProtKB-KW"/>
</dbReference>
<comment type="caution">
    <text evidence="2">The sequence shown here is derived from an EMBL/GenBank/DDBJ whole genome shotgun (WGS) entry which is preliminary data.</text>
</comment>